<proteinExistence type="inferred from homology"/>
<dbReference type="InterPro" id="IPR036094">
    <property type="entry name" value="NadA_sf"/>
</dbReference>
<evidence type="ECO:0000256" key="9">
    <source>
        <dbReference type="ARBA" id="ARBA00023004"/>
    </source>
</evidence>
<evidence type="ECO:0000256" key="3">
    <source>
        <dbReference type="ARBA" id="ARBA00012669"/>
    </source>
</evidence>
<reference evidence="11" key="1">
    <citation type="journal article" date="2015" name="Nature">
        <title>Complex archaea that bridge the gap between prokaryotes and eukaryotes.</title>
        <authorList>
            <person name="Spang A."/>
            <person name="Saw J.H."/>
            <person name="Jorgensen S.L."/>
            <person name="Zaremba-Niedzwiedzka K."/>
            <person name="Martijn J."/>
            <person name="Lind A.E."/>
            <person name="van Eijk R."/>
            <person name="Schleper C."/>
            <person name="Guy L."/>
            <person name="Ettema T.J."/>
        </authorList>
    </citation>
    <scope>NUCLEOTIDE SEQUENCE</scope>
</reference>
<gene>
    <name evidence="11" type="ORF">LCGC14_0597890</name>
</gene>
<evidence type="ECO:0000256" key="7">
    <source>
        <dbReference type="ARBA" id="ARBA00022679"/>
    </source>
</evidence>
<evidence type="ECO:0000256" key="4">
    <source>
        <dbReference type="ARBA" id="ARBA00022485"/>
    </source>
</evidence>
<dbReference type="GO" id="GO:0008987">
    <property type="term" value="F:quinolinate synthetase A activity"/>
    <property type="evidence" value="ECO:0007669"/>
    <property type="project" value="InterPro"/>
</dbReference>
<protein>
    <recommendedName>
        <fullName evidence="3">quinolinate synthase</fullName>
        <ecNumber evidence="3">2.5.1.72</ecNumber>
    </recommendedName>
</protein>
<comment type="cofactor">
    <cofactor evidence="1">
        <name>[4Fe-4S] cluster</name>
        <dbReference type="ChEBI" id="CHEBI:49883"/>
    </cofactor>
</comment>
<keyword evidence="8" id="KW-0479">Metal-binding</keyword>
<keyword evidence="4" id="KW-0004">4Fe-4S</keyword>
<accession>A0A0F9RGD8</accession>
<evidence type="ECO:0000313" key="11">
    <source>
        <dbReference type="EMBL" id="KKN53894.1"/>
    </source>
</evidence>
<dbReference type="Gene3D" id="3.40.50.10800">
    <property type="entry name" value="NadA-like"/>
    <property type="match status" value="3"/>
</dbReference>
<keyword evidence="9" id="KW-0408">Iron</keyword>
<evidence type="ECO:0000256" key="2">
    <source>
        <dbReference type="ARBA" id="ARBA00005065"/>
    </source>
</evidence>
<dbReference type="NCBIfam" id="TIGR00550">
    <property type="entry name" value="nadA"/>
    <property type="match status" value="1"/>
</dbReference>
<name>A0A0F9RGD8_9ZZZZ</name>
<comment type="pathway">
    <text evidence="2">Cofactor biosynthesis; NAD(+) biosynthesis; quinolinate from iminoaspartate: step 1/1.</text>
</comment>
<dbReference type="NCBIfam" id="NF006879">
    <property type="entry name" value="PRK09375.1-4"/>
    <property type="match status" value="1"/>
</dbReference>
<dbReference type="HAMAP" id="MF_00568">
    <property type="entry name" value="NadA_type2"/>
    <property type="match status" value="1"/>
</dbReference>
<comment type="caution">
    <text evidence="11">The sequence shown here is derived from an EMBL/GenBank/DDBJ whole genome shotgun (WGS) entry which is preliminary data.</text>
</comment>
<dbReference type="UniPathway" id="UPA00253">
    <property type="reaction ID" value="UER00327"/>
</dbReference>
<dbReference type="PANTHER" id="PTHR30573:SF0">
    <property type="entry name" value="QUINOLINATE SYNTHASE, CHLOROPLASTIC"/>
    <property type="match status" value="1"/>
</dbReference>
<dbReference type="GO" id="GO:0034628">
    <property type="term" value="P:'de novo' NAD+ biosynthetic process from L-aspartate"/>
    <property type="evidence" value="ECO:0007669"/>
    <property type="project" value="TreeGrafter"/>
</dbReference>
<dbReference type="InterPro" id="IPR003473">
    <property type="entry name" value="NadA"/>
</dbReference>
<dbReference type="InterPro" id="IPR023066">
    <property type="entry name" value="Quinolinate_synth_type2"/>
</dbReference>
<dbReference type="EC" id="2.5.1.72" evidence="3"/>
<keyword evidence="10" id="KW-0411">Iron-sulfur</keyword>
<dbReference type="GO" id="GO:0051539">
    <property type="term" value="F:4 iron, 4 sulfur cluster binding"/>
    <property type="evidence" value="ECO:0007669"/>
    <property type="project" value="UniProtKB-KW"/>
</dbReference>
<evidence type="ECO:0000256" key="6">
    <source>
        <dbReference type="ARBA" id="ARBA00022642"/>
    </source>
</evidence>
<dbReference type="GO" id="GO:0046872">
    <property type="term" value="F:metal ion binding"/>
    <property type="evidence" value="ECO:0007669"/>
    <property type="project" value="UniProtKB-KW"/>
</dbReference>
<keyword evidence="7" id="KW-0808">Transferase</keyword>
<evidence type="ECO:0000256" key="8">
    <source>
        <dbReference type="ARBA" id="ARBA00022723"/>
    </source>
</evidence>
<dbReference type="Pfam" id="PF02445">
    <property type="entry name" value="NadA"/>
    <property type="match status" value="1"/>
</dbReference>
<evidence type="ECO:0000256" key="5">
    <source>
        <dbReference type="ARBA" id="ARBA00022490"/>
    </source>
</evidence>
<dbReference type="SUPFAM" id="SSF142754">
    <property type="entry name" value="NadA-like"/>
    <property type="match status" value="1"/>
</dbReference>
<dbReference type="FunFam" id="3.40.50.10800:FF:000003">
    <property type="entry name" value="Quinolinate synthase A"/>
    <property type="match status" value="1"/>
</dbReference>
<keyword evidence="6" id="KW-0662">Pyridine nucleotide biosynthesis</keyword>
<dbReference type="EMBL" id="LAZR01000953">
    <property type="protein sequence ID" value="KKN53894.1"/>
    <property type="molecule type" value="Genomic_DNA"/>
</dbReference>
<evidence type="ECO:0000256" key="1">
    <source>
        <dbReference type="ARBA" id="ARBA00001966"/>
    </source>
</evidence>
<dbReference type="NCBIfam" id="NF006878">
    <property type="entry name" value="PRK09375.1-2"/>
    <property type="match status" value="1"/>
</dbReference>
<organism evidence="11">
    <name type="scientific">marine sediment metagenome</name>
    <dbReference type="NCBI Taxonomy" id="412755"/>
    <lineage>
        <taxon>unclassified sequences</taxon>
        <taxon>metagenomes</taxon>
        <taxon>ecological metagenomes</taxon>
    </lineage>
</organism>
<evidence type="ECO:0000256" key="10">
    <source>
        <dbReference type="ARBA" id="ARBA00023014"/>
    </source>
</evidence>
<dbReference type="PANTHER" id="PTHR30573">
    <property type="entry name" value="QUINOLINATE SYNTHETASE A"/>
    <property type="match status" value="1"/>
</dbReference>
<keyword evidence="5" id="KW-0963">Cytoplasm</keyword>
<dbReference type="AlphaFoldDB" id="A0A0F9RGD8"/>
<sequence length="301" mass="33972">MNKEEIRNKITKLKKEKNAVILAHNYQIGDVQDVADYIGDSLGLSQKAAQVDAKIIVFCGVHFMAETAKILSPEKTILIPDIRAGCPMADMITASELREWKKNYPESKAVCYVNTTAEVKAECDICCTSSNAVTVVNSLSADEILFAPDKNLAAYVARHTKKKIIPWDGYCYVHRYIKARDIMDKKNLHPQAETWVHPECLPEVIDLADKVISTGKMVQEARKTKKKEIIIGTESGIIYRMKKENPTKNFYPARDAAFCFNMKKIDLGKVLRSLENMIYKVEVPLEVSQKARGAIEKMIEI</sequence>